<dbReference type="CDD" id="cd00200">
    <property type="entry name" value="WD40"/>
    <property type="match status" value="2"/>
</dbReference>
<dbReference type="EMBL" id="JAMXFA010000030">
    <property type="protein sequence ID" value="MCT7979973.1"/>
    <property type="molecule type" value="Genomic_DNA"/>
</dbReference>
<keyword evidence="6" id="KW-1185">Reference proteome</keyword>
<dbReference type="Pfam" id="PF25173">
    <property type="entry name" value="Beta-prop_WDR3_1st"/>
    <property type="match status" value="1"/>
</dbReference>
<feature type="repeat" description="WD" evidence="3">
    <location>
        <begin position="1696"/>
        <end position="1737"/>
    </location>
</feature>
<dbReference type="SUPFAM" id="SSF50978">
    <property type="entry name" value="WD40 repeat-like"/>
    <property type="match status" value="2"/>
</dbReference>
<feature type="repeat" description="WD" evidence="3">
    <location>
        <begin position="1822"/>
        <end position="1863"/>
    </location>
</feature>
<feature type="repeat" description="WD" evidence="3">
    <location>
        <begin position="146"/>
        <end position="187"/>
    </location>
</feature>
<feature type="repeat" description="WD" evidence="3">
    <location>
        <begin position="1906"/>
        <end position="1947"/>
    </location>
</feature>
<evidence type="ECO:0000256" key="2">
    <source>
        <dbReference type="ARBA" id="ARBA00022737"/>
    </source>
</evidence>
<sequence>MTQPSNQPPDSDKTGFRQNPTPAELDRGKYLENIKKSWESAQVEERVAGLIQSLQFGTEGLDLFIQQALQDDSEQVKQAAYWVLHGHHPYLAYPDERHPTEFAFPTDTISSLASGSVSLNRKILAGGSWKIIRIWDLKTGHKLRTLEGHSDWVLSVAFSPNGKIIASSSADRTINLWQAETDELLHTLQGHSSWVNAVAITPDGKTLVSASADRTLKLWNVTTGELIRTLEGHSGSVMSLAISPDGKIIASGSADKTIKLWYVNGSEAIASWEGHSDWVQAVAIAPNGKTFVSGSRDGEIRIWNADETPQTVNSGSEEIISSMNLSESGIHPILWGLVIKFLSVFGLSPVVALLVKGINSEKNLKSKFAKFKCSEVIQGQTLNIHGLVVLGNQPEVIWSGEGDFIQGWNFDLQKLTTDSDAFVGTMGIVPNPKRLITGGNDWVKLWDLTTGQQLHQFEGRSRPQLKKWEIFGLSQRVIYCGTQYHFKAKGIDQYGQDFPLNQVTWTATGGTIEDNGNFNAGQESGEFNVKATIGNKSKEVSVILRKLATIKISPNFLEITPDQHPEFTIEGFDQDNNKIPTGPINWSVSSGRMDENRFIPDPNAKGKITVTATATQTNIERSVDVIVRSVLRGIEIHPQQCTLEPNQPQEFEIKGFDQANEEIEINLNQIIWQNNGGRIEGQKTFIAGHNEKGSFQVTAHIEQYRATADVTIIPVLRTLTICPKEVRLEPYQPYTFKVTGLDQHQQEIIDLPEVQWKATDGSIEKQGPNECKFTAGENGGNMKITATARDCSDNALISVCKLERLRLEASPTTVEFGKPVNLTLQGFDNFGHPIELKQIDWDSEGRGRIDEHNQIFYADHVETQVTITARVKGVPAFTTINVIEPPRLTNLVISPSSGYQITPDDQPCFTVEGLDQRENPIATGPINWSVSSGRMDENRFIPDPNAKGKITVTATATQINIERSVDVIVRSVLRRLEIHPQICTLEPNQSQEFEILGFDQANESIEIDWDKISWQKNVGRIEGHKTFIAGHDEKGSFYVTATLEQYTATGVEQYSATAHVTIVGVWRRLTIFPEQVRLEPYESCTFQVKGLDQHQQEIIPLPEVRWEATDGSIYKQGNNECKFTPGENGGEVIVTARGRDCQVEAVVFVEKLEKLILTASLTTVEFGNSVKLTVRGLDNFNNPREPRQIDWAVKGGGKLDKPNRIFYAGHVEEAVTITAREKGVSDSITINVIEPPRLTNLVISPSSGYQITPDDRPCFTVEGLDQRGEEIEIGPVEWSCTGCSMQGNMFIPDSKAKGTYTVTVTETQAKRTESVEVTVVSVLKRLEIHPHHSISVEPQEEKAFTVKGFDQTGAPIELQSIKWECSQGGKIDRNGVFIGNYKKREVEIKATGTCGRRTLTESVQVTLLPVLKTLEIQPQSPIQLKPEEIYLFTVKGFDQYGDEIETGKIDWDSTGGEIDEHGKFTADHDAKGKFLVTATVTRETKSQQRLKIARLGLYLIVISWLLSLDWVQDLVGEEFITQENDPNPDPELLIATDLNLWVQQWFVKQIARLLSWILRGVAQICLNQGIEIITDSVEVTVIPVLREFKLNPESVILQPGQKQIFTVIGLDQQINEIEIEIETNVKWKSSSGGSIENGSFTAGDTPCEVEVTALLNEEICLSSKVTIEAKNYQGKLGFRPVIPCLTPAGGLLLRTPTGHSNSVNAVAITPDGKRAVSASLDKTLKLWDLATGEELATFSGHSNWVEAVTITPDGKQAVSASRDNTLKLWNLPRGEEVATLTGHGNSVNAVAITPDGKQAVSASGDNTLKLWDLTTGEKVATLTGHSNWVNAVAITPDGKQAVSASRDNTLKLWDLVTGEEVATLTGHSNWVTAVVITPEGKQVVSASKDGTVKLWDLDTGSSVVTLTGHGSGVTAVAITPDGQQVVSASWDRTLKLWDLATGEVVASFSGVSKFRSCAVAPDGVTVVAGEESGQVLFLRLEGV</sequence>
<evidence type="ECO:0000313" key="5">
    <source>
        <dbReference type="EMBL" id="MCT7979973.1"/>
    </source>
</evidence>
<feature type="repeat" description="WD" evidence="3">
    <location>
        <begin position="1738"/>
        <end position="1779"/>
    </location>
</feature>
<evidence type="ECO:0000313" key="6">
    <source>
        <dbReference type="Proteomes" id="UP001525961"/>
    </source>
</evidence>
<dbReference type="Gene3D" id="2.130.10.10">
    <property type="entry name" value="YVTN repeat-like/Quinoprotein amine dehydrogenase"/>
    <property type="match status" value="6"/>
</dbReference>
<comment type="caution">
    <text evidence="5">The sequence shown here is derived from an EMBL/GenBank/DDBJ whole genome shotgun (WGS) entry which is preliminary data.</text>
</comment>
<protein>
    <submittedName>
        <fullName evidence="5">WD40 repeat domain-containing protein</fullName>
    </submittedName>
</protein>
<dbReference type="InterPro" id="IPR036322">
    <property type="entry name" value="WD40_repeat_dom_sf"/>
</dbReference>
<accession>A0ABT2NB91</accession>
<evidence type="ECO:0000256" key="4">
    <source>
        <dbReference type="SAM" id="MobiDB-lite"/>
    </source>
</evidence>
<dbReference type="PANTHER" id="PTHR22847">
    <property type="entry name" value="WD40 REPEAT PROTEIN"/>
    <property type="match status" value="1"/>
</dbReference>
<evidence type="ECO:0000256" key="3">
    <source>
        <dbReference type="PROSITE-ProRule" id="PRU00221"/>
    </source>
</evidence>
<dbReference type="PROSITE" id="PS50294">
    <property type="entry name" value="WD_REPEATS_REGION"/>
    <property type="match status" value="10"/>
</dbReference>
<dbReference type="Pfam" id="PF00400">
    <property type="entry name" value="WD40"/>
    <property type="match status" value="6"/>
</dbReference>
<gene>
    <name evidence="5" type="ORF">NG792_19830</name>
</gene>
<dbReference type="InterPro" id="IPR015943">
    <property type="entry name" value="WD40/YVTN_repeat-like_dom_sf"/>
</dbReference>
<dbReference type="InterPro" id="IPR018391">
    <property type="entry name" value="PQQ_b-propeller_rpt"/>
</dbReference>
<evidence type="ECO:0000256" key="1">
    <source>
        <dbReference type="ARBA" id="ARBA00022574"/>
    </source>
</evidence>
<dbReference type="InterPro" id="IPR001680">
    <property type="entry name" value="WD40_rpt"/>
</dbReference>
<feature type="repeat" description="WD" evidence="3">
    <location>
        <begin position="188"/>
        <end position="229"/>
    </location>
</feature>
<dbReference type="PRINTS" id="PR00320">
    <property type="entry name" value="GPROTEINBRPT"/>
</dbReference>
<organism evidence="5 6">
    <name type="scientific">Laspinema olomoucense D3b</name>
    <dbReference type="NCBI Taxonomy" id="2953688"/>
    <lineage>
        <taxon>Bacteria</taxon>
        <taxon>Bacillati</taxon>
        <taxon>Cyanobacteriota</taxon>
        <taxon>Cyanophyceae</taxon>
        <taxon>Oscillatoriophycideae</taxon>
        <taxon>Oscillatoriales</taxon>
        <taxon>Laspinemataceae</taxon>
        <taxon>Laspinema</taxon>
        <taxon>Laspinema olomoucense</taxon>
    </lineage>
</organism>
<dbReference type="SMART" id="SM00564">
    <property type="entry name" value="PQQ"/>
    <property type="match status" value="5"/>
</dbReference>
<dbReference type="SMART" id="SM00320">
    <property type="entry name" value="WD40"/>
    <property type="match status" value="14"/>
</dbReference>
<dbReference type="PANTHER" id="PTHR22847:SF637">
    <property type="entry name" value="WD REPEAT DOMAIN 5B"/>
    <property type="match status" value="1"/>
</dbReference>
<name>A0ABT2NB91_9CYAN</name>
<dbReference type="RefSeq" id="WP_261236559.1">
    <property type="nucleotide sequence ID" value="NZ_JAMXFA010000030.1"/>
</dbReference>
<dbReference type="PROSITE" id="PS00678">
    <property type="entry name" value="WD_REPEATS_1"/>
    <property type="match status" value="7"/>
</dbReference>
<dbReference type="Proteomes" id="UP001525961">
    <property type="component" value="Unassembled WGS sequence"/>
</dbReference>
<keyword evidence="2" id="KW-0677">Repeat</keyword>
<feature type="region of interest" description="Disordered" evidence="4">
    <location>
        <begin position="1"/>
        <end position="27"/>
    </location>
</feature>
<reference evidence="5 6" key="1">
    <citation type="journal article" date="2022" name="Front. Microbiol.">
        <title>High genomic differentiation and limited gene flow indicate recent cryptic speciation within the genus Laspinema (cyanobacteria).</title>
        <authorList>
            <person name="Stanojkovic A."/>
            <person name="Skoupy S."/>
            <person name="Skaloud P."/>
            <person name="Dvorak P."/>
        </authorList>
    </citation>
    <scope>NUCLEOTIDE SEQUENCE [LARGE SCALE GENOMIC DNA]</scope>
    <source>
        <strain evidence="5 6">D3b</strain>
    </source>
</reference>
<dbReference type="InterPro" id="IPR020472">
    <property type="entry name" value="WD40_PAC1"/>
</dbReference>
<feature type="repeat" description="WD" evidence="3">
    <location>
        <begin position="230"/>
        <end position="271"/>
    </location>
</feature>
<proteinExistence type="predicted"/>
<dbReference type="PROSITE" id="PS50082">
    <property type="entry name" value="WD_REPEATS_2"/>
    <property type="match status" value="10"/>
</dbReference>
<feature type="repeat" description="WD" evidence="3">
    <location>
        <begin position="1864"/>
        <end position="1905"/>
    </location>
</feature>
<dbReference type="InterPro" id="IPR019775">
    <property type="entry name" value="WD40_repeat_CS"/>
</dbReference>
<keyword evidence="1 3" id="KW-0853">WD repeat</keyword>
<feature type="repeat" description="WD" evidence="3">
    <location>
        <begin position="1780"/>
        <end position="1821"/>
    </location>
</feature>
<feature type="repeat" description="WD" evidence="3">
    <location>
        <begin position="272"/>
        <end position="313"/>
    </location>
</feature>